<protein>
    <submittedName>
        <fullName evidence="1">Uncharacterized protein</fullName>
    </submittedName>
</protein>
<name>M0IJ06_9EURY</name>
<gene>
    <name evidence="1" type="ORF">C440_03393</name>
</gene>
<dbReference type="PATRIC" id="fig|662479.7.peg.699"/>
<evidence type="ECO:0000313" key="2">
    <source>
        <dbReference type="Proteomes" id="UP000011550"/>
    </source>
</evidence>
<comment type="caution">
    <text evidence="1">The sequence shown here is derived from an EMBL/GenBank/DDBJ whole genome shotgun (WGS) entry which is preliminary data.</text>
</comment>
<dbReference type="Proteomes" id="UP000011550">
    <property type="component" value="Unassembled WGS sequence"/>
</dbReference>
<dbReference type="InterPro" id="IPR043899">
    <property type="entry name" value="DUF5789"/>
</dbReference>
<dbReference type="EMBL" id="AOLN01000006">
    <property type="protein sequence ID" value="ELZ96786.1"/>
    <property type="molecule type" value="Genomic_DNA"/>
</dbReference>
<dbReference type="AlphaFoldDB" id="M0IJ06"/>
<keyword evidence="2" id="KW-1185">Reference proteome</keyword>
<evidence type="ECO:0000313" key="1">
    <source>
        <dbReference type="EMBL" id="ELZ96786.1"/>
    </source>
</evidence>
<reference evidence="1 2" key="1">
    <citation type="journal article" date="2014" name="PLoS Genet.">
        <title>Phylogenetically driven sequencing of extremely halophilic archaea reveals strategies for static and dynamic osmo-response.</title>
        <authorList>
            <person name="Becker E.A."/>
            <person name="Seitzer P.M."/>
            <person name="Tritt A."/>
            <person name="Larsen D."/>
            <person name="Krusor M."/>
            <person name="Yao A.I."/>
            <person name="Wu D."/>
            <person name="Madern D."/>
            <person name="Eisen J.A."/>
            <person name="Darling A.E."/>
            <person name="Facciotti M.T."/>
        </authorList>
    </citation>
    <scope>NUCLEOTIDE SEQUENCE [LARGE SCALE GENOMIC DNA]</scope>
    <source>
        <strain evidence="1 2">ATCC BAA-1512</strain>
    </source>
</reference>
<sequence length="115" mass="12467">MKKVEEVSRGQLFMEIRDLPSLLESELTYPVDTGRVVDQIGAVELDTPAADASEPISVIIAPLGPTTFDSADELYNTILGNVSDEFIGRKFYDDRGANPAAPAHSPDPADEIQSF</sequence>
<organism evidence="1 2">
    <name type="scientific">Haloferax mucosum ATCC BAA-1512</name>
    <dbReference type="NCBI Taxonomy" id="662479"/>
    <lineage>
        <taxon>Archaea</taxon>
        <taxon>Methanobacteriati</taxon>
        <taxon>Methanobacteriota</taxon>
        <taxon>Stenosarchaea group</taxon>
        <taxon>Halobacteria</taxon>
        <taxon>Halobacteriales</taxon>
        <taxon>Haloferacaceae</taxon>
        <taxon>Haloferax</taxon>
    </lineage>
</organism>
<accession>M0IJ06</accession>
<proteinExistence type="predicted"/>
<dbReference type="Pfam" id="PF19102">
    <property type="entry name" value="DUF5789"/>
    <property type="match status" value="1"/>
</dbReference>